<keyword evidence="4" id="KW-1185">Reference proteome</keyword>
<evidence type="ECO:0000256" key="1">
    <source>
        <dbReference type="SAM" id="Coils"/>
    </source>
</evidence>
<feature type="region of interest" description="Disordered" evidence="2">
    <location>
        <begin position="296"/>
        <end position="395"/>
    </location>
</feature>
<name>A8NAZ3_COPC7</name>
<feature type="region of interest" description="Disordered" evidence="2">
    <location>
        <begin position="779"/>
        <end position="850"/>
    </location>
</feature>
<evidence type="ECO:0000256" key="2">
    <source>
        <dbReference type="SAM" id="MobiDB-lite"/>
    </source>
</evidence>
<dbReference type="KEGG" id="cci:CC1G_12697"/>
<dbReference type="VEuPathDB" id="FungiDB:CC1G_12697"/>
<dbReference type="AlphaFoldDB" id="A8NAZ3"/>
<feature type="coiled-coil region" evidence="1">
    <location>
        <begin position="549"/>
        <end position="658"/>
    </location>
</feature>
<gene>
    <name evidence="3" type="ORF">CC1G_12697</name>
</gene>
<evidence type="ECO:0000313" key="4">
    <source>
        <dbReference type="Proteomes" id="UP000001861"/>
    </source>
</evidence>
<evidence type="ECO:0000313" key="3">
    <source>
        <dbReference type="EMBL" id="EAU89824.1"/>
    </source>
</evidence>
<accession>A8NAZ3</accession>
<dbReference type="GeneID" id="6008477"/>
<keyword evidence="1" id="KW-0175">Coiled coil</keyword>
<feature type="region of interest" description="Disordered" evidence="2">
    <location>
        <begin position="247"/>
        <end position="274"/>
    </location>
</feature>
<proteinExistence type="predicted"/>
<feature type="compositionally biased region" description="Acidic residues" evidence="2">
    <location>
        <begin position="177"/>
        <end position="191"/>
    </location>
</feature>
<feature type="region of interest" description="Disordered" evidence="2">
    <location>
        <begin position="690"/>
        <end position="716"/>
    </location>
</feature>
<sequence>MATSTQSLSAFSNEELRKIFKPALQRLRTILNNHQHLPQDEDWPHKVRRAVMGLVKICNKIPSTCPLYAGHPIKALFDQIRAKPGLLHPGTPLDLSFLKDVKPDESLYLDPFDEHHPHAYIDQTLDFIAQWQIPPLSSDPPAHQSGMANDKGTSTGKGKEKENEGGGTADREANGEAGDEEEEEDEEDEDKDKEVHNRSPMAIRRSPRKRATTSGAPGGGSGSGTRAAFVLCDRCLKAKALAEHSKALGKKFDQSNLEPPCTPPGSGSCPRCANGKKKCERLLNGDAIKALAVALKRGRQRKSAVAPDDPALQPPQSNQEVSTVKKSSKRKSAAYIEDSDVDSNSPAAAADSENTPAAKKPRMDHAKSVPASEHDSSKAGVKAKPIAKRMGKGSKATTPLDPLYVSAMPPGPSTVDAQIVYAGTKELGPLYHPTNAQPMVFSKPLSIAPPTDSTVIPAYHTELPTGNIVADLVNCTSKQDAFEGRMNQAESRVRGLTAAVNRLEETTRTPTVRRGEFDELHRKIAFLEKDFNEREARLEKTTDSALALVRTWEERMKAYEARMEGIEERMVELTNKVDSAANNSVNQRVSDLDRKVEHAVTTCSKASREAENLQQEVKRDLKGLYVVEGNVRELLGRMADAERQLEALGERCQGLQGDSDEIWDRLTTSVNQSTLEAVLDRLGGAPRCSDSRTLVDRGTSPAGEIPAAAPPQVVSRATSPLPAPLQTDFTDRATSPIPDQTLHPTRLNITDAAPIDRPASTFTAPPSASVAAATALRSPPAPLFIPPDSAGSEGPSPAPDDVAPDSPLSPPPDDPEDLVVGARRKATKVQVNPEGAAAIGTRRSKRPKKS</sequence>
<dbReference type="Gene3D" id="1.10.287.1490">
    <property type="match status" value="1"/>
</dbReference>
<dbReference type="InParanoid" id="A8NAZ3"/>
<dbReference type="EMBL" id="AACS02000009">
    <property type="protein sequence ID" value="EAU89824.1"/>
    <property type="molecule type" value="Genomic_DNA"/>
</dbReference>
<feature type="region of interest" description="Disordered" evidence="2">
    <location>
        <begin position="133"/>
        <end position="225"/>
    </location>
</feature>
<protein>
    <submittedName>
        <fullName evidence="3">Uncharacterized protein</fullName>
    </submittedName>
</protein>
<dbReference type="RefSeq" id="XP_001831995.1">
    <property type="nucleotide sequence ID" value="XM_001831943.1"/>
</dbReference>
<comment type="caution">
    <text evidence="3">The sequence shown here is derived from an EMBL/GenBank/DDBJ whole genome shotgun (WGS) entry which is preliminary data.</text>
</comment>
<feature type="compositionally biased region" description="Basic and acidic residues" evidence="2">
    <location>
        <begin position="157"/>
        <end position="174"/>
    </location>
</feature>
<dbReference type="SUPFAM" id="SSF57997">
    <property type="entry name" value="Tropomyosin"/>
    <property type="match status" value="1"/>
</dbReference>
<feature type="compositionally biased region" description="Basic and acidic residues" evidence="2">
    <location>
        <begin position="361"/>
        <end position="377"/>
    </location>
</feature>
<reference evidence="3 4" key="1">
    <citation type="journal article" date="2010" name="Proc. Natl. Acad. Sci. U.S.A.">
        <title>Insights into evolution of multicellular fungi from the assembled chromosomes of the mushroom Coprinopsis cinerea (Coprinus cinereus).</title>
        <authorList>
            <person name="Stajich J.E."/>
            <person name="Wilke S.K."/>
            <person name="Ahren D."/>
            <person name="Au C.H."/>
            <person name="Birren B.W."/>
            <person name="Borodovsky M."/>
            <person name="Burns C."/>
            <person name="Canback B."/>
            <person name="Casselton L.A."/>
            <person name="Cheng C.K."/>
            <person name="Deng J."/>
            <person name="Dietrich F.S."/>
            <person name="Fargo D.C."/>
            <person name="Farman M.L."/>
            <person name="Gathman A.C."/>
            <person name="Goldberg J."/>
            <person name="Guigo R."/>
            <person name="Hoegger P.J."/>
            <person name="Hooker J.B."/>
            <person name="Huggins A."/>
            <person name="James T.Y."/>
            <person name="Kamada T."/>
            <person name="Kilaru S."/>
            <person name="Kodira C."/>
            <person name="Kues U."/>
            <person name="Kupfer D."/>
            <person name="Kwan H.S."/>
            <person name="Lomsadze A."/>
            <person name="Li W."/>
            <person name="Lilly W.W."/>
            <person name="Ma L.J."/>
            <person name="Mackey A.J."/>
            <person name="Manning G."/>
            <person name="Martin F."/>
            <person name="Muraguchi H."/>
            <person name="Natvig D.O."/>
            <person name="Palmerini H."/>
            <person name="Ramesh M.A."/>
            <person name="Rehmeyer C.J."/>
            <person name="Roe B.A."/>
            <person name="Shenoy N."/>
            <person name="Stanke M."/>
            <person name="Ter-Hovhannisyan V."/>
            <person name="Tunlid A."/>
            <person name="Velagapudi R."/>
            <person name="Vision T.J."/>
            <person name="Zeng Q."/>
            <person name="Zolan M.E."/>
            <person name="Pukkila P.J."/>
        </authorList>
    </citation>
    <scope>NUCLEOTIDE SEQUENCE [LARGE SCALE GENOMIC DNA]</scope>
    <source>
        <strain evidence="4">Okayama-7 / 130 / ATCC MYA-4618 / FGSC 9003</strain>
    </source>
</reference>
<dbReference type="Proteomes" id="UP000001861">
    <property type="component" value="Unassembled WGS sequence"/>
</dbReference>
<organism evidence="3 4">
    <name type="scientific">Coprinopsis cinerea (strain Okayama-7 / 130 / ATCC MYA-4618 / FGSC 9003)</name>
    <name type="common">Inky cap fungus</name>
    <name type="synonym">Hormographiella aspergillata</name>
    <dbReference type="NCBI Taxonomy" id="240176"/>
    <lineage>
        <taxon>Eukaryota</taxon>
        <taxon>Fungi</taxon>
        <taxon>Dikarya</taxon>
        <taxon>Basidiomycota</taxon>
        <taxon>Agaricomycotina</taxon>
        <taxon>Agaricomycetes</taxon>
        <taxon>Agaricomycetidae</taxon>
        <taxon>Agaricales</taxon>
        <taxon>Agaricineae</taxon>
        <taxon>Psathyrellaceae</taxon>
        <taxon>Coprinopsis</taxon>
    </lineage>
</organism>